<proteinExistence type="predicted"/>
<name>A0A814D459_9BILA</name>
<reference evidence="3" key="1">
    <citation type="submission" date="2021-02" db="EMBL/GenBank/DDBJ databases">
        <authorList>
            <person name="Nowell W R."/>
        </authorList>
    </citation>
    <scope>NUCLEOTIDE SEQUENCE</scope>
    <source>
        <strain evidence="3">Ploen Becks lab</strain>
    </source>
</reference>
<organism evidence="3 4">
    <name type="scientific">Brachionus calyciflorus</name>
    <dbReference type="NCBI Taxonomy" id="104777"/>
    <lineage>
        <taxon>Eukaryota</taxon>
        <taxon>Metazoa</taxon>
        <taxon>Spiralia</taxon>
        <taxon>Gnathifera</taxon>
        <taxon>Rotifera</taxon>
        <taxon>Eurotatoria</taxon>
        <taxon>Monogononta</taxon>
        <taxon>Pseudotrocha</taxon>
        <taxon>Ploima</taxon>
        <taxon>Brachionidae</taxon>
        <taxon>Brachionus</taxon>
    </lineage>
</organism>
<feature type="region of interest" description="Disordered" evidence="2">
    <location>
        <begin position="951"/>
        <end position="976"/>
    </location>
</feature>
<evidence type="ECO:0000313" key="3">
    <source>
        <dbReference type="EMBL" id="CAF0950070.1"/>
    </source>
</evidence>
<feature type="compositionally biased region" description="Acidic residues" evidence="2">
    <location>
        <begin position="46"/>
        <end position="57"/>
    </location>
</feature>
<evidence type="ECO:0008006" key="5">
    <source>
        <dbReference type="Google" id="ProtNLM"/>
    </source>
</evidence>
<keyword evidence="1" id="KW-0175">Coiled coil</keyword>
<feature type="region of interest" description="Disordered" evidence="2">
    <location>
        <begin position="39"/>
        <end position="189"/>
    </location>
</feature>
<dbReference type="Proteomes" id="UP000663879">
    <property type="component" value="Unassembled WGS sequence"/>
</dbReference>
<gene>
    <name evidence="3" type="ORF">OXX778_LOCUS13892</name>
</gene>
<protein>
    <recommendedName>
        <fullName evidence="5">Transposase domain-containing protein</fullName>
    </recommendedName>
</protein>
<feature type="compositionally biased region" description="Low complexity" evidence="2">
    <location>
        <begin position="957"/>
        <end position="971"/>
    </location>
</feature>
<evidence type="ECO:0000256" key="2">
    <source>
        <dbReference type="SAM" id="MobiDB-lite"/>
    </source>
</evidence>
<feature type="region of interest" description="Disordered" evidence="2">
    <location>
        <begin position="989"/>
        <end position="1008"/>
    </location>
</feature>
<comment type="caution">
    <text evidence="3">The sequence shown here is derived from an EMBL/GenBank/DDBJ whole genome shotgun (WGS) entry which is preliminary data.</text>
</comment>
<accession>A0A814D459</accession>
<feature type="coiled-coil region" evidence="1">
    <location>
        <begin position="1128"/>
        <end position="1176"/>
    </location>
</feature>
<feature type="compositionally biased region" description="Basic and acidic residues" evidence="2">
    <location>
        <begin position="58"/>
        <end position="70"/>
    </location>
</feature>
<evidence type="ECO:0000256" key="1">
    <source>
        <dbReference type="SAM" id="Coils"/>
    </source>
</evidence>
<dbReference type="OrthoDB" id="2288618at2759"/>
<dbReference type="EMBL" id="CAJNOC010002758">
    <property type="protein sequence ID" value="CAF0950070.1"/>
    <property type="molecule type" value="Genomic_DNA"/>
</dbReference>
<dbReference type="PANTHER" id="PTHR46579:SF1">
    <property type="entry name" value="F5_8 TYPE C DOMAIN-CONTAINING PROTEIN"/>
    <property type="match status" value="1"/>
</dbReference>
<feature type="compositionally biased region" description="Acidic residues" evidence="2">
    <location>
        <begin position="92"/>
        <end position="189"/>
    </location>
</feature>
<evidence type="ECO:0000313" key="4">
    <source>
        <dbReference type="Proteomes" id="UP000663879"/>
    </source>
</evidence>
<feature type="compositionally biased region" description="Low complexity" evidence="2">
    <location>
        <begin position="992"/>
        <end position="1006"/>
    </location>
</feature>
<sequence length="1360" mass="157813">MSYSIKYKLLKFGEEKPKSSLSREKKKLKFLSNKKLAISYNNIQNDEADNDQNDDNVGDEKDDHDVGDKQDDYEDNNGKAVNEVLHANNDLNDIDEQDGEEVDEEQDGDEVDVYEVDDEQNVSEVDDDQDGDEVDGEQDGDEVDDEQNVSEVDDDQDGDEVDVYQVDDEQDGDEVDGEQDGDEVDDEQESYVQNDYNLRVDHIGHDNEDDQDGQDYVDDQDDFEVDDDQIKNQEFLGKNDKEFMNKKNKNDLNHQFDDLQSIYCQDGFQTEDEEINHESSNHCNLDQIFLTSLLVLFFSSGITQSGLKKLCEFLKVFKHKFSSLNCLPTGFDSICKMNFQPPNHLYSKNWFCKKCKKTFVDLKNKFLPKCLICKERLQTNYKVPIHDQLKKICNLNRLGEINNKQLLSKNETIQDIYDGNIYKKITDNETNFCSFLFNTDGISLCEKSNLSIWPLILVINEIPIERRFTLENILICGFSVSFGKPDLNSILSDMKKDLQKLEYGILDDNNQNIKFFLIAAVFDKPARAEVLNVVNSYGNYGCLKCYQKGERIKKDKKATVQTYPYVAKNPDGPKREPPKYKNDVLSSIKKGKNVNGIKGRCYLNGLKYFDPIMNTNIDCMHSIFLGVIKTLFSYWFDSPKSKSYSLVDKMSQIDERLKNICPPSSVKLAPRSIFLWRLWRAYEFMTFMLNYSIIVFCKIMPIDHFNHLILLVVSLETLFSKQILTRDLFIVRELLEKYVSQLSSLYDPFILKSGFHELLHLCDCTQDFGPFNSSNCFQFEEINRKITRLIKGQNLVGDEFVKLYMVLRDLVYFENTRIINESQLFSFIDKYCGIGSSNRKIFEKKNEISITQKTYFIENNALLNRLFFEKFKINICKFEAVTSLKIDRSLYTNKNHRSRFVNSCSKKIKITNNPKLKPVGTRSQQVNMKISQTQNKALSQTTLSNTVDLSNSKQTAPISNNSIKSSSSIPPYQKPLKDIENSIEPKTTYVTKKSSNESSISNKPSNQSRIEILTSSEINIDSTVSASSQIDKEEFNNCDKVKKNKFVLVQWECDKEYNVVEVKKIKIDDITRLREGEIYEVQFGGVYLEATIKLIELSEYDKENCNRKQKRKTFSVQSFSEVEQELDAEEMVSVRELAESKIKELEEALKKEKSKRERIKEELDKSKQMVENLKKTFEKDDIKKFKELSLNFLKVFSSYEEICSVSYFSIEKNMHVHIISENYPHVTITNEMKNIIDGYMKLSKTGSDAFRKIIQFMIDDIIIWATSTQKKLFSNYSDIINSAFEFVNKQKKDFVIQHTRGILTQLTAEARRKLKQRGYSIKEKYDENKRPVEYMVYKKNGDIVLPGDRDANEIKIDENL</sequence>
<dbReference type="PANTHER" id="PTHR46579">
    <property type="entry name" value="F5/8 TYPE C DOMAIN-CONTAINING PROTEIN-RELATED"/>
    <property type="match status" value="1"/>
</dbReference>
<keyword evidence="4" id="KW-1185">Reference proteome</keyword>